<keyword evidence="1" id="KW-0418">Kinase</keyword>
<keyword evidence="1" id="KW-0808">Transferase</keyword>
<keyword evidence="1" id="KW-0548">Nucleotidyltransferase</keyword>
<name>A0A1M6KIK6_9FIRM</name>
<reference evidence="1 2" key="1">
    <citation type="submission" date="2016-11" db="EMBL/GenBank/DDBJ databases">
        <authorList>
            <person name="Jaros S."/>
            <person name="Januszkiewicz K."/>
            <person name="Wedrychowicz H."/>
        </authorList>
    </citation>
    <scope>NUCLEOTIDE SEQUENCE [LARGE SCALE GENOMIC DNA]</scope>
    <source>
        <strain evidence="1 2">DSM 15970</strain>
    </source>
</reference>
<dbReference type="STRING" id="1122934.SAMN02745691_02201"/>
<dbReference type="Gene3D" id="3.40.50.300">
    <property type="entry name" value="P-loop containing nucleotide triphosphate hydrolases"/>
    <property type="match status" value="1"/>
</dbReference>
<dbReference type="GO" id="GO:0000166">
    <property type="term" value="F:nucleotide binding"/>
    <property type="evidence" value="ECO:0007669"/>
    <property type="project" value="InterPro"/>
</dbReference>
<dbReference type="SUPFAM" id="SSF52540">
    <property type="entry name" value="P-loop containing nucleoside triphosphate hydrolases"/>
    <property type="match status" value="1"/>
</dbReference>
<dbReference type="GO" id="GO:0016779">
    <property type="term" value="F:nucleotidyltransferase activity"/>
    <property type="evidence" value="ECO:0007669"/>
    <property type="project" value="UniProtKB-KW"/>
</dbReference>
<dbReference type="GO" id="GO:0043752">
    <property type="term" value="F:adenosylcobinamide kinase activity"/>
    <property type="evidence" value="ECO:0007669"/>
    <property type="project" value="InterPro"/>
</dbReference>
<evidence type="ECO:0000313" key="2">
    <source>
        <dbReference type="Proteomes" id="UP000184342"/>
    </source>
</evidence>
<protein>
    <submittedName>
        <fullName evidence="1">Adenosylcobinamide kinase /adenosylcobinamide-phosphate guanylyltransferase</fullName>
    </submittedName>
</protein>
<dbReference type="Pfam" id="PF02283">
    <property type="entry name" value="CobU"/>
    <property type="match status" value="1"/>
</dbReference>
<dbReference type="InterPro" id="IPR027417">
    <property type="entry name" value="P-loop_NTPase"/>
</dbReference>
<dbReference type="InterPro" id="IPR003203">
    <property type="entry name" value="CobU/CobP"/>
</dbReference>
<keyword evidence="2" id="KW-1185">Reference proteome</keyword>
<accession>A0A1M6KIK6</accession>
<dbReference type="EMBL" id="FQYT01000027">
    <property type="protein sequence ID" value="SHJ58765.1"/>
    <property type="molecule type" value="Genomic_DNA"/>
</dbReference>
<dbReference type="RefSeq" id="WP_073994457.1">
    <property type="nucleotide sequence ID" value="NZ_FQYT01000027.1"/>
</dbReference>
<gene>
    <name evidence="1" type="ORF">SAMN02745691_02201</name>
</gene>
<dbReference type="GO" id="GO:0009236">
    <property type="term" value="P:cobalamin biosynthetic process"/>
    <property type="evidence" value="ECO:0007669"/>
    <property type="project" value="UniProtKB-UniPathway"/>
</dbReference>
<sequence>MLLITGGAFQGKKDYALQLTGLAPEDVCDGLDCEYETVFHAAIIDNFHLLIRRMLLEEKDMDSFIRRLVGENPEAVVIVNELGCGVIPTDPFDRKYRETCGRTSCRLAKSAVSVHRVVCGIGMVIKRD</sequence>
<dbReference type="Proteomes" id="UP000184342">
    <property type="component" value="Unassembled WGS sequence"/>
</dbReference>
<evidence type="ECO:0000313" key="1">
    <source>
        <dbReference type="EMBL" id="SHJ58765.1"/>
    </source>
</evidence>
<dbReference type="AlphaFoldDB" id="A0A1M6KIK6"/>
<dbReference type="UniPathway" id="UPA00148">
    <property type="reaction ID" value="UER00236"/>
</dbReference>
<proteinExistence type="predicted"/>
<organism evidence="1 2">
    <name type="scientific">Parasporobacterium paucivorans DSM 15970</name>
    <dbReference type="NCBI Taxonomy" id="1122934"/>
    <lineage>
        <taxon>Bacteria</taxon>
        <taxon>Bacillati</taxon>
        <taxon>Bacillota</taxon>
        <taxon>Clostridia</taxon>
        <taxon>Lachnospirales</taxon>
        <taxon>Lachnospiraceae</taxon>
        <taxon>Parasporobacterium</taxon>
    </lineage>
</organism>